<protein>
    <submittedName>
        <fullName evidence="2">Uncharacterized protein</fullName>
    </submittedName>
</protein>
<dbReference type="AlphaFoldDB" id="A0A1H8HVQ4"/>
<accession>A0A1H8HVQ4</accession>
<feature type="chain" id="PRO_5011571105" evidence="1">
    <location>
        <begin position="20"/>
        <end position="180"/>
    </location>
</feature>
<evidence type="ECO:0000313" key="3">
    <source>
        <dbReference type="Proteomes" id="UP000199372"/>
    </source>
</evidence>
<gene>
    <name evidence="2" type="ORF">SAMN04488011_10517</name>
</gene>
<sequence length="180" mass="18230">MCVPTLLTALAGAGGTATAAGAAAGAATAGAGIGGALQTIGLLASVGGSFVQGIQAKKTAEAQADALEVQRQEEARLNAVEDYRTRKKMRAQTAQQRAGFAARGVSAGSPTAIYLGQTAAQELAFASQSVRQRGAATDTELSNSARLVRAQGKQSMIRGMFSGAGRLLRGAPEVWPELLA</sequence>
<organism evidence="2 3">
    <name type="scientific">Palleronia pelagia</name>
    <dbReference type="NCBI Taxonomy" id="387096"/>
    <lineage>
        <taxon>Bacteria</taxon>
        <taxon>Pseudomonadati</taxon>
        <taxon>Pseudomonadota</taxon>
        <taxon>Alphaproteobacteria</taxon>
        <taxon>Rhodobacterales</taxon>
        <taxon>Roseobacteraceae</taxon>
        <taxon>Palleronia</taxon>
    </lineage>
</organism>
<keyword evidence="1" id="KW-0732">Signal</keyword>
<reference evidence="3" key="1">
    <citation type="submission" date="2016-10" db="EMBL/GenBank/DDBJ databases">
        <authorList>
            <person name="Varghese N."/>
            <person name="Submissions S."/>
        </authorList>
    </citation>
    <scope>NUCLEOTIDE SEQUENCE [LARGE SCALE GENOMIC DNA]</scope>
    <source>
        <strain evidence="3">DSM 26893</strain>
    </source>
</reference>
<feature type="signal peptide" evidence="1">
    <location>
        <begin position="1"/>
        <end position="19"/>
    </location>
</feature>
<proteinExistence type="predicted"/>
<dbReference type="Proteomes" id="UP000199372">
    <property type="component" value="Unassembled WGS sequence"/>
</dbReference>
<evidence type="ECO:0000256" key="1">
    <source>
        <dbReference type="SAM" id="SignalP"/>
    </source>
</evidence>
<name>A0A1H8HVQ4_9RHOB</name>
<keyword evidence="3" id="KW-1185">Reference proteome</keyword>
<evidence type="ECO:0000313" key="2">
    <source>
        <dbReference type="EMBL" id="SEN60121.1"/>
    </source>
</evidence>
<dbReference type="EMBL" id="FOCM01000005">
    <property type="protein sequence ID" value="SEN60121.1"/>
    <property type="molecule type" value="Genomic_DNA"/>
</dbReference>